<dbReference type="Proteomes" id="UP000070444">
    <property type="component" value="Unassembled WGS sequence"/>
</dbReference>
<gene>
    <name evidence="3" type="ORF">CONCODRAFT_12375</name>
</gene>
<feature type="domain" description="Chaplin" evidence="2">
    <location>
        <begin position="28"/>
        <end position="68"/>
    </location>
</feature>
<feature type="chain" id="PRO_5007294001" description="Chaplin domain-containing protein" evidence="1">
    <location>
        <begin position="18"/>
        <end position="89"/>
    </location>
</feature>
<dbReference type="PROSITE" id="PS51884">
    <property type="entry name" value="CHAPLIN"/>
    <property type="match status" value="1"/>
</dbReference>
<protein>
    <recommendedName>
        <fullName evidence="2">Chaplin domain-containing protein</fullName>
    </recommendedName>
</protein>
<evidence type="ECO:0000259" key="2">
    <source>
        <dbReference type="PROSITE" id="PS51884"/>
    </source>
</evidence>
<evidence type="ECO:0000313" key="4">
    <source>
        <dbReference type="Proteomes" id="UP000070444"/>
    </source>
</evidence>
<keyword evidence="1" id="KW-0732">Signal</keyword>
<dbReference type="AlphaFoldDB" id="A0A137NTD4"/>
<accession>A0A137NTD4</accession>
<reference evidence="3 4" key="1">
    <citation type="journal article" date="2015" name="Genome Biol. Evol.">
        <title>Phylogenomic analyses indicate that early fungi evolved digesting cell walls of algal ancestors of land plants.</title>
        <authorList>
            <person name="Chang Y."/>
            <person name="Wang S."/>
            <person name="Sekimoto S."/>
            <person name="Aerts A.L."/>
            <person name="Choi C."/>
            <person name="Clum A."/>
            <person name="LaButti K.M."/>
            <person name="Lindquist E.A."/>
            <person name="Yee Ngan C."/>
            <person name="Ohm R.A."/>
            <person name="Salamov A.A."/>
            <person name="Grigoriev I.V."/>
            <person name="Spatafora J.W."/>
            <person name="Berbee M.L."/>
        </authorList>
    </citation>
    <scope>NUCLEOTIDE SEQUENCE [LARGE SCALE GENOMIC DNA]</scope>
    <source>
        <strain evidence="3 4">NRRL 28638</strain>
    </source>
</reference>
<proteinExistence type="predicted"/>
<dbReference type="EMBL" id="KQ964797">
    <property type="protein sequence ID" value="KXN65914.1"/>
    <property type="molecule type" value="Genomic_DNA"/>
</dbReference>
<organism evidence="3 4">
    <name type="scientific">Conidiobolus coronatus (strain ATCC 28846 / CBS 209.66 / NRRL 28638)</name>
    <name type="common">Delacroixia coronata</name>
    <dbReference type="NCBI Taxonomy" id="796925"/>
    <lineage>
        <taxon>Eukaryota</taxon>
        <taxon>Fungi</taxon>
        <taxon>Fungi incertae sedis</taxon>
        <taxon>Zoopagomycota</taxon>
        <taxon>Entomophthoromycotina</taxon>
        <taxon>Entomophthoromycetes</taxon>
        <taxon>Entomophthorales</taxon>
        <taxon>Ancylistaceae</taxon>
        <taxon>Conidiobolus</taxon>
    </lineage>
</organism>
<evidence type="ECO:0000256" key="1">
    <source>
        <dbReference type="SAM" id="SignalP"/>
    </source>
</evidence>
<name>A0A137NTD4_CONC2</name>
<keyword evidence="4" id="KW-1185">Reference proteome</keyword>
<sequence>MQSIFFIATALIQFAVGNPVDTIGASQSPGAVSGNVVQVPIVLPVNACGNSVNVIGAVNPAFDNYQKYLDVKPNLKSEAFILFEPLKAI</sequence>
<feature type="signal peptide" evidence="1">
    <location>
        <begin position="1"/>
        <end position="17"/>
    </location>
</feature>
<dbReference type="InterPro" id="IPR005528">
    <property type="entry name" value="ChpA-H"/>
</dbReference>
<dbReference type="Pfam" id="PF03777">
    <property type="entry name" value="ChpA-C"/>
    <property type="match status" value="1"/>
</dbReference>
<evidence type="ECO:0000313" key="3">
    <source>
        <dbReference type="EMBL" id="KXN65914.1"/>
    </source>
</evidence>
<dbReference type="OrthoDB" id="5586649at2759"/>